<evidence type="ECO:0000313" key="8">
    <source>
        <dbReference type="EMBL" id="MBD3918180.1"/>
    </source>
</evidence>
<dbReference type="Proteomes" id="UP000609346">
    <property type="component" value="Unassembled WGS sequence"/>
</dbReference>
<dbReference type="CDD" id="cd04179">
    <property type="entry name" value="DPM_DPG-synthase_like"/>
    <property type="match status" value="1"/>
</dbReference>
<proteinExistence type="predicted"/>
<feature type="transmembrane region" description="Helical" evidence="5">
    <location>
        <begin position="310"/>
        <end position="329"/>
    </location>
</feature>
<feature type="transmembrane region" description="Helical" evidence="5">
    <location>
        <begin position="238"/>
        <end position="258"/>
    </location>
</feature>
<sequence length="350" mass="39064">MTVLIPSYEPDERLIGLIHQLVAADNRDIVIVDDGSGDNYKRIFASAKQLGCTILTHERNMGKGRALKTGFHYIKKLSSKDGVICADSDGQHLPADIMRIADVVDRLPHHIILGSRQFTGEVPLRSRFGNTATRQIYKFTTGTAIHDTQTGLRGFSNDMLDWLCSIPGERFEYEMNMLLQARSAGYSLTEIPIETVYLEENKSSHFRPLADSFAVYLPIIKFSGASLLSALLDYGLLLLIHMLTANLLLAVVGARICSSLANYTMNRRFVFAEDGPSEVRRSMPKYFALVVLILTLNYGLMYGLNEMAHVPLLISKLVTEGVLFLLSFWSQRKFVYPKSTGSTSKKPADC</sequence>
<dbReference type="Gene3D" id="3.90.550.10">
    <property type="entry name" value="Spore Coat Polysaccharide Biosynthesis Protein SpsA, Chain A"/>
    <property type="match status" value="1"/>
</dbReference>
<accession>A0ABR8MTG7</accession>
<keyword evidence="4 5" id="KW-0472">Membrane</keyword>
<feature type="domain" description="Glycosyltransferase 2-like" evidence="6">
    <location>
        <begin position="2"/>
        <end position="158"/>
    </location>
</feature>
<keyword evidence="2 5" id="KW-0812">Transmembrane</keyword>
<gene>
    <name evidence="8" type="ORF">H8B09_05400</name>
</gene>
<dbReference type="RefSeq" id="WP_191202399.1">
    <property type="nucleotide sequence ID" value="NZ_JACXZA010000001.1"/>
</dbReference>
<dbReference type="InterPro" id="IPR029044">
    <property type="entry name" value="Nucleotide-diphossugar_trans"/>
</dbReference>
<feature type="transmembrane region" description="Helical" evidence="5">
    <location>
        <begin position="286"/>
        <end position="304"/>
    </location>
</feature>
<keyword evidence="9" id="KW-1185">Reference proteome</keyword>
<name>A0ABR8MTG7_9BACL</name>
<dbReference type="PANTHER" id="PTHR48090">
    <property type="entry name" value="UNDECAPRENYL-PHOSPHATE 4-DEOXY-4-FORMAMIDO-L-ARABINOSE TRANSFERASE-RELATED"/>
    <property type="match status" value="1"/>
</dbReference>
<evidence type="ECO:0000259" key="7">
    <source>
        <dbReference type="Pfam" id="PF04138"/>
    </source>
</evidence>
<dbReference type="InterPro" id="IPR001173">
    <property type="entry name" value="Glyco_trans_2-like"/>
</dbReference>
<evidence type="ECO:0000256" key="2">
    <source>
        <dbReference type="ARBA" id="ARBA00022692"/>
    </source>
</evidence>
<evidence type="ECO:0000259" key="6">
    <source>
        <dbReference type="Pfam" id="PF00535"/>
    </source>
</evidence>
<dbReference type="Pfam" id="PF04138">
    <property type="entry name" value="GtrA_DPMS_TM"/>
    <property type="match status" value="1"/>
</dbReference>
<dbReference type="EMBL" id="JACXZA010000001">
    <property type="protein sequence ID" value="MBD3918180.1"/>
    <property type="molecule type" value="Genomic_DNA"/>
</dbReference>
<evidence type="ECO:0000256" key="1">
    <source>
        <dbReference type="ARBA" id="ARBA00004141"/>
    </source>
</evidence>
<evidence type="ECO:0000313" key="9">
    <source>
        <dbReference type="Proteomes" id="UP000609346"/>
    </source>
</evidence>
<dbReference type="Pfam" id="PF00535">
    <property type="entry name" value="Glycos_transf_2"/>
    <property type="match status" value="1"/>
</dbReference>
<reference evidence="8 9" key="1">
    <citation type="submission" date="2020-09" db="EMBL/GenBank/DDBJ databases">
        <title>Paenibacillus sp. strain PR3 16S rRNA gene Genome sequencing and assembly.</title>
        <authorList>
            <person name="Kim J."/>
        </authorList>
    </citation>
    <scope>NUCLEOTIDE SEQUENCE [LARGE SCALE GENOMIC DNA]</scope>
    <source>
        <strain evidence="8 9">PR3</strain>
    </source>
</reference>
<dbReference type="PANTHER" id="PTHR48090:SF6">
    <property type="entry name" value="SLR5056 PROTEIN"/>
    <property type="match status" value="1"/>
</dbReference>
<feature type="domain" description="GtrA/DPMS transmembrane" evidence="7">
    <location>
        <begin position="221"/>
        <end position="335"/>
    </location>
</feature>
<comment type="subcellular location">
    <subcellularLocation>
        <location evidence="1">Membrane</location>
        <topology evidence="1">Multi-pass membrane protein</topology>
    </subcellularLocation>
</comment>
<organism evidence="8 9">
    <name type="scientific">Paenibacillus terricola</name>
    <dbReference type="NCBI Taxonomy" id="2763503"/>
    <lineage>
        <taxon>Bacteria</taxon>
        <taxon>Bacillati</taxon>
        <taxon>Bacillota</taxon>
        <taxon>Bacilli</taxon>
        <taxon>Bacillales</taxon>
        <taxon>Paenibacillaceae</taxon>
        <taxon>Paenibacillus</taxon>
    </lineage>
</organism>
<evidence type="ECO:0000256" key="3">
    <source>
        <dbReference type="ARBA" id="ARBA00022989"/>
    </source>
</evidence>
<evidence type="ECO:0000256" key="4">
    <source>
        <dbReference type="ARBA" id="ARBA00023136"/>
    </source>
</evidence>
<dbReference type="InterPro" id="IPR050256">
    <property type="entry name" value="Glycosyltransferase_2"/>
</dbReference>
<evidence type="ECO:0000256" key="5">
    <source>
        <dbReference type="SAM" id="Phobius"/>
    </source>
</evidence>
<keyword evidence="3 5" id="KW-1133">Transmembrane helix</keyword>
<comment type="caution">
    <text evidence="8">The sequence shown here is derived from an EMBL/GenBank/DDBJ whole genome shotgun (WGS) entry which is preliminary data.</text>
</comment>
<protein>
    <submittedName>
        <fullName evidence="8">Bifunctional glycosyltransferase family 2/GtrA family protein</fullName>
    </submittedName>
</protein>
<dbReference type="InterPro" id="IPR007267">
    <property type="entry name" value="GtrA_DPMS_TM"/>
</dbReference>
<dbReference type="SUPFAM" id="SSF53448">
    <property type="entry name" value="Nucleotide-diphospho-sugar transferases"/>
    <property type="match status" value="1"/>
</dbReference>